<feature type="domain" description="Death" evidence="2">
    <location>
        <begin position="144"/>
        <end position="228"/>
    </location>
</feature>
<organism evidence="3">
    <name type="scientific">Xenopsylla cheopis</name>
    <name type="common">Oriental rat flea</name>
    <name type="synonym">Pulex cheopis</name>
    <dbReference type="NCBI Taxonomy" id="163159"/>
    <lineage>
        <taxon>Eukaryota</taxon>
        <taxon>Metazoa</taxon>
        <taxon>Ecdysozoa</taxon>
        <taxon>Arthropoda</taxon>
        <taxon>Hexapoda</taxon>
        <taxon>Insecta</taxon>
        <taxon>Pterygota</taxon>
        <taxon>Neoptera</taxon>
        <taxon>Endopterygota</taxon>
        <taxon>Siphonaptera</taxon>
        <taxon>Pulicidae</taxon>
        <taxon>Xenopsyllinae</taxon>
        <taxon>Xenopsylla</taxon>
    </lineage>
</organism>
<dbReference type="InterPro" id="IPR000488">
    <property type="entry name" value="Death_dom"/>
</dbReference>
<dbReference type="CDD" id="cd01670">
    <property type="entry name" value="Death"/>
    <property type="match status" value="1"/>
</dbReference>
<feature type="region of interest" description="Disordered" evidence="1">
    <location>
        <begin position="1"/>
        <end position="76"/>
    </location>
</feature>
<evidence type="ECO:0000259" key="2">
    <source>
        <dbReference type="PROSITE" id="PS50017"/>
    </source>
</evidence>
<evidence type="ECO:0000256" key="1">
    <source>
        <dbReference type="SAM" id="MobiDB-lite"/>
    </source>
</evidence>
<dbReference type="EMBL" id="GIIL01000118">
    <property type="protein sequence ID" value="NOV43844.1"/>
    <property type="molecule type" value="Transcribed_RNA"/>
</dbReference>
<dbReference type="Pfam" id="PF00531">
    <property type="entry name" value="Death"/>
    <property type="match status" value="1"/>
</dbReference>
<dbReference type="GO" id="GO:0007165">
    <property type="term" value="P:signal transduction"/>
    <property type="evidence" value="ECO:0007669"/>
    <property type="project" value="InterPro"/>
</dbReference>
<dbReference type="Gene3D" id="1.10.533.10">
    <property type="entry name" value="Death Domain, Fas"/>
    <property type="match status" value="1"/>
</dbReference>
<proteinExistence type="predicted"/>
<dbReference type="SUPFAM" id="SSF47986">
    <property type="entry name" value="DEATH domain"/>
    <property type="match status" value="1"/>
</dbReference>
<feature type="compositionally biased region" description="Polar residues" evidence="1">
    <location>
        <begin position="1"/>
        <end position="18"/>
    </location>
</feature>
<name>A0A6M2DDB8_XENCH</name>
<dbReference type="PROSITE" id="PS50017">
    <property type="entry name" value="DEATH_DOMAIN"/>
    <property type="match status" value="1"/>
</dbReference>
<dbReference type="InterPro" id="IPR011029">
    <property type="entry name" value="DEATH-like_dom_sf"/>
</dbReference>
<dbReference type="AlphaFoldDB" id="A0A6M2DDB8"/>
<accession>A0A6M2DDB8</accession>
<protein>
    <submittedName>
        <fullName evidence="3">Putative death domain protein</fullName>
    </submittedName>
</protein>
<feature type="compositionally biased region" description="Polar residues" evidence="1">
    <location>
        <begin position="32"/>
        <end position="41"/>
    </location>
</feature>
<evidence type="ECO:0000313" key="3">
    <source>
        <dbReference type="EMBL" id="NOV43844.1"/>
    </source>
</evidence>
<reference evidence="3" key="1">
    <citation type="submission" date="2020-03" db="EMBL/GenBank/DDBJ databases">
        <title>Transcriptomic Profiling of the Digestive Tract of the Rat Flea, Xenopsylla cheopis, Following Blood Feeding and Infection with Yersinia pestis.</title>
        <authorList>
            <person name="Bland D.M."/>
            <person name="Martens C.A."/>
            <person name="Virtaneva K."/>
            <person name="Kanakabandi K."/>
            <person name="Long D."/>
            <person name="Rosenke R."/>
            <person name="Saturday G.A."/>
            <person name="Hoyt F.H."/>
            <person name="Bruno D.P."/>
            <person name="Ribeiro J.M.C."/>
            <person name="Hinnebusch J."/>
        </authorList>
    </citation>
    <scope>NUCLEOTIDE SEQUENCE</scope>
</reference>
<sequence length="228" mass="25924">MCKMSITNNNINLTTDAQSEPPRTKFNHSEPQKTNNESIIKTSDAKNNVDDDEVPIRPARKKQPSSNKCVSVEPNSPPVDNINGISNVINIVNSKHVHIGGLVNINVSECEEKFKKSKNKKCKKSSMQETEAIRALKTSCEKCTRVHINIVKKHLGKNWRNFFRKLDYSEGEIEQLYIDYINEGISEVIHQGLVDWMQNNPDDATLGKICTILWDENCCDVIERLLTK</sequence>